<dbReference type="Proteomes" id="UP000016801">
    <property type="component" value="Unassembled WGS sequence"/>
</dbReference>
<proteinExistence type="predicted"/>
<keyword evidence="2" id="KW-1185">Reference proteome</keyword>
<reference evidence="1 2" key="1">
    <citation type="journal article" date="2013" name="PLoS Genet.">
        <title>Plant-symbiotic fungi as chemical engineers: Multi-genome analysis of the Clavicipitaceae reveals dynamics of alkaloid loci.</title>
        <authorList>
            <person name="Schardl C.L."/>
            <person name="Young C.A."/>
            <person name="Hesse U."/>
            <person name="Amyotte S.G."/>
            <person name="Andreeva K."/>
            <person name="Calie P.J."/>
            <person name="Fleetwood D.J."/>
            <person name="Haws D.C."/>
            <person name="Moore N."/>
            <person name="Oeser B."/>
            <person name="Panaccione D.G."/>
            <person name="Schweri K.K."/>
            <person name="Voisey C.R."/>
            <person name="Farman M.L."/>
            <person name="Jaromczyk J.W."/>
            <person name="Roe B.A."/>
            <person name="O'Sullivan D.M."/>
            <person name="Scott B."/>
            <person name="Tudzynski P."/>
            <person name="An Z."/>
            <person name="Arnaoudova E.G."/>
            <person name="Bullock C.T."/>
            <person name="Charlton N.D."/>
            <person name="Chen L."/>
            <person name="Cox M."/>
            <person name="Dinkins R.D."/>
            <person name="Florea S."/>
            <person name="Glenn A.E."/>
            <person name="Gordon A."/>
            <person name="Gueldener U."/>
            <person name="Harris D.R."/>
            <person name="Hollin W."/>
            <person name="Jaromczyk J."/>
            <person name="Johnson R.D."/>
            <person name="Khan A.K."/>
            <person name="Leistner E."/>
            <person name="Leuchtmann A."/>
            <person name="Li C."/>
            <person name="Liu J."/>
            <person name="Liu J."/>
            <person name="Liu M."/>
            <person name="Mace W."/>
            <person name="Machado C."/>
            <person name="Nagabhyru P."/>
            <person name="Pan J."/>
            <person name="Schmid J."/>
            <person name="Sugawara K."/>
            <person name="Steiner U."/>
            <person name="Takach J.E."/>
            <person name="Tanaka E."/>
            <person name="Webb J.S."/>
            <person name="Wilson E.V."/>
            <person name="Wiseman J.L."/>
            <person name="Yoshida R."/>
            <person name="Zeng Z."/>
        </authorList>
    </citation>
    <scope>NUCLEOTIDE SEQUENCE [LARGE SCALE GENOMIC DNA]</scope>
    <source>
        <strain evidence="1 2">20.1</strain>
    </source>
</reference>
<sequence>MLLMAEKVIETFTDAFIQSRKGALIHARGINMLPQDQVTAKSCALDGQDNGGDRRLGTNDDGLSATVIFRVFLELFVST</sequence>
<gene>
    <name evidence="1" type="ORF">CPUR_03370</name>
</gene>
<evidence type="ECO:0000313" key="2">
    <source>
        <dbReference type="Proteomes" id="UP000016801"/>
    </source>
</evidence>
<organism evidence="1 2">
    <name type="scientific">Claviceps purpurea (strain 20.1)</name>
    <name type="common">Ergot fungus</name>
    <name type="synonym">Sphacelia segetum</name>
    <dbReference type="NCBI Taxonomy" id="1111077"/>
    <lineage>
        <taxon>Eukaryota</taxon>
        <taxon>Fungi</taxon>
        <taxon>Dikarya</taxon>
        <taxon>Ascomycota</taxon>
        <taxon>Pezizomycotina</taxon>
        <taxon>Sordariomycetes</taxon>
        <taxon>Hypocreomycetidae</taxon>
        <taxon>Hypocreales</taxon>
        <taxon>Clavicipitaceae</taxon>
        <taxon>Claviceps</taxon>
    </lineage>
</organism>
<comment type="caution">
    <text evidence="1">The sequence shown here is derived from an EMBL/GenBank/DDBJ whole genome shotgun (WGS) entry which is preliminary data.</text>
</comment>
<dbReference type="EMBL" id="CAGA01000015">
    <property type="protein sequence ID" value="CCE29523.1"/>
    <property type="molecule type" value="Genomic_DNA"/>
</dbReference>
<evidence type="ECO:0000313" key="1">
    <source>
        <dbReference type="EMBL" id="CCE29523.1"/>
    </source>
</evidence>
<protein>
    <submittedName>
        <fullName evidence="1">Uncharacterized protein</fullName>
    </submittedName>
</protein>
<name>M1W8Z6_CLAP2</name>
<accession>M1W8Z6</accession>
<dbReference type="HOGENOM" id="CLU_2605837_0_0_1"/>
<dbReference type="VEuPathDB" id="FungiDB:CPUR_03370"/>
<dbReference type="AlphaFoldDB" id="M1W8Z6"/>